<evidence type="ECO:0000313" key="3">
    <source>
        <dbReference type="EMBL" id="RHY79133.1"/>
    </source>
</evidence>
<proteinExistence type="predicted"/>
<reference evidence="4 5" key="1">
    <citation type="submission" date="2018-08" db="EMBL/GenBank/DDBJ databases">
        <title>Aphanomyces genome sequencing and annotation.</title>
        <authorList>
            <person name="Minardi D."/>
            <person name="Oidtmann B."/>
            <person name="Van Der Giezen M."/>
            <person name="Studholme D.J."/>
        </authorList>
    </citation>
    <scope>NUCLEOTIDE SEQUENCE [LARGE SCALE GENOMIC DNA]</scope>
    <source>
        <strain evidence="3 4">197901</strain>
        <strain evidence="2 5">Yx</strain>
    </source>
</reference>
<dbReference type="VEuPathDB" id="FungiDB:H257_15287"/>
<dbReference type="InterPro" id="IPR027267">
    <property type="entry name" value="AH/BAR_dom_sf"/>
</dbReference>
<protein>
    <recommendedName>
        <fullName evidence="1">Sorting nexin/Vps5-like C-terminal domain-containing protein</fullName>
    </recommendedName>
</protein>
<dbReference type="EMBL" id="QUTE01024103">
    <property type="protein sequence ID" value="RHY79133.1"/>
    <property type="molecule type" value="Genomic_DNA"/>
</dbReference>
<comment type="caution">
    <text evidence="2">The sequence shown here is derived from an EMBL/GenBank/DDBJ whole genome shotgun (WGS) entry which is preliminary data.</text>
</comment>
<dbReference type="Proteomes" id="UP000266196">
    <property type="component" value="Unassembled WGS sequence"/>
</dbReference>
<evidence type="ECO:0000259" key="1">
    <source>
        <dbReference type="Pfam" id="PF09325"/>
    </source>
</evidence>
<dbReference type="Gene3D" id="1.20.1270.60">
    <property type="entry name" value="Arfaptin homology (AH) domain/BAR domain"/>
    <property type="match status" value="1"/>
</dbReference>
<dbReference type="AlphaFoldDB" id="A0A397BSK5"/>
<name>A0A397BSK5_APHAT</name>
<dbReference type="InterPro" id="IPR015404">
    <property type="entry name" value="Vps5_C"/>
</dbReference>
<dbReference type="EMBL" id="QUTA01004012">
    <property type="protein sequence ID" value="RHY21410.1"/>
    <property type="molecule type" value="Genomic_DNA"/>
</dbReference>
<gene>
    <name evidence="2" type="ORF">DYB25_008347</name>
    <name evidence="3" type="ORF">DYB31_009217</name>
</gene>
<evidence type="ECO:0000313" key="2">
    <source>
        <dbReference type="EMBL" id="RHY21410.1"/>
    </source>
</evidence>
<organism evidence="2 5">
    <name type="scientific">Aphanomyces astaci</name>
    <name type="common">Crayfish plague agent</name>
    <dbReference type="NCBI Taxonomy" id="112090"/>
    <lineage>
        <taxon>Eukaryota</taxon>
        <taxon>Sar</taxon>
        <taxon>Stramenopiles</taxon>
        <taxon>Oomycota</taxon>
        <taxon>Saprolegniomycetes</taxon>
        <taxon>Saprolegniales</taxon>
        <taxon>Verrucalvaceae</taxon>
        <taxon>Aphanomyces</taxon>
    </lineage>
</organism>
<sequence>DAKLEHDIVTERVVREVDRFKLDKLSDFKRIVLDYVELQIDYNTRVEARWASVVPQLQAIHIESASPAHANSISLSDPRDVAL</sequence>
<dbReference type="Proteomes" id="UP000266239">
    <property type="component" value="Unassembled WGS sequence"/>
</dbReference>
<accession>A0A397BSK5</accession>
<evidence type="ECO:0000313" key="4">
    <source>
        <dbReference type="Proteomes" id="UP000266196"/>
    </source>
</evidence>
<dbReference type="Pfam" id="PF09325">
    <property type="entry name" value="Vps5"/>
    <property type="match status" value="1"/>
</dbReference>
<feature type="non-terminal residue" evidence="2">
    <location>
        <position position="1"/>
    </location>
</feature>
<feature type="domain" description="Sorting nexin/Vps5-like C-terminal" evidence="1">
    <location>
        <begin position="2"/>
        <end position="55"/>
    </location>
</feature>
<evidence type="ECO:0000313" key="5">
    <source>
        <dbReference type="Proteomes" id="UP000266239"/>
    </source>
</evidence>